<accession>A0ABW5D2Y4</accession>
<sequence>MKKLITTLAVGAFAFVGTAVEADARPHRSHHVPASQVYISGYHHGRPIYTEKYFIGYDCHGHPRYGYRTVSAPRRGYDRCGTDYHRGGGGYRSSGTRVSISFGR</sequence>
<organism evidence="1 2">
    <name type="scientific">Luteolibacter algae</name>
    <dbReference type="NCBI Taxonomy" id="454151"/>
    <lineage>
        <taxon>Bacteria</taxon>
        <taxon>Pseudomonadati</taxon>
        <taxon>Verrucomicrobiota</taxon>
        <taxon>Verrucomicrobiia</taxon>
        <taxon>Verrucomicrobiales</taxon>
        <taxon>Verrucomicrobiaceae</taxon>
        <taxon>Luteolibacter</taxon>
    </lineage>
</organism>
<proteinExistence type="predicted"/>
<dbReference type="RefSeq" id="WP_386817810.1">
    <property type="nucleotide sequence ID" value="NZ_JBHUIT010000001.1"/>
</dbReference>
<dbReference type="Proteomes" id="UP001597375">
    <property type="component" value="Unassembled WGS sequence"/>
</dbReference>
<protein>
    <submittedName>
        <fullName evidence="1">Uncharacterized protein</fullName>
    </submittedName>
</protein>
<keyword evidence="2" id="KW-1185">Reference proteome</keyword>
<evidence type="ECO:0000313" key="2">
    <source>
        <dbReference type="Proteomes" id="UP001597375"/>
    </source>
</evidence>
<reference evidence="2" key="1">
    <citation type="journal article" date="2019" name="Int. J. Syst. Evol. Microbiol.">
        <title>The Global Catalogue of Microorganisms (GCM) 10K type strain sequencing project: providing services to taxonomists for standard genome sequencing and annotation.</title>
        <authorList>
            <consortium name="The Broad Institute Genomics Platform"/>
            <consortium name="The Broad Institute Genome Sequencing Center for Infectious Disease"/>
            <person name="Wu L."/>
            <person name="Ma J."/>
        </authorList>
    </citation>
    <scope>NUCLEOTIDE SEQUENCE [LARGE SCALE GENOMIC DNA]</scope>
    <source>
        <strain evidence="2">CGMCC 4.7106</strain>
    </source>
</reference>
<gene>
    <name evidence="1" type="ORF">ACFSSA_00535</name>
</gene>
<name>A0ABW5D2Y4_9BACT</name>
<comment type="caution">
    <text evidence="1">The sequence shown here is derived from an EMBL/GenBank/DDBJ whole genome shotgun (WGS) entry which is preliminary data.</text>
</comment>
<dbReference type="EMBL" id="JBHUIT010000001">
    <property type="protein sequence ID" value="MFD2255147.1"/>
    <property type="molecule type" value="Genomic_DNA"/>
</dbReference>
<evidence type="ECO:0000313" key="1">
    <source>
        <dbReference type="EMBL" id="MFD2255147.1"/>
    </source>
</evidence>